<evidence type="ECO:0000259" key="12">
    <source>
        <dbReference type="PROSITE" id="PS51194"/>
    </source>
</evidence>
<feature type="compositionally biased region" description="Polar residues" evidence="10">
    <location>
        <begin position="1398"/>
        <end position="1412"/>
    </location>
</feature>
<dbReference type="PROSITE" id="PS51194">
    <property type="entry name" value="HELICASE_CTER"/>
    <property type="match status" value="1"/>
</dbReference>
<feature type="coiled-coil region" evidence="9">
    <location>
        <begin position="988"/>
        <end position="1015"/>
    </location>
</feature>
<gene>
    <name evidence="13" type="ORF">BofuT4_P072030.1</name>
</gene>
<evidence type="ECO:0000256" key="5">
    <source>
        <dbReference type="ARBA" id="ARBA00022806"/>
    </source>
</evidence>
<feature type="compositionally biased region" description="Basic and acidic residues" evidence="10">
    <location>
        <begin position="180"/>
        <end position="190"/>
    </location>
</feature>
<keyword evidence="4" id="KW-0378">Hydrolase</keyword>
<sequence>MEDDDPWSWSTDRIVQEFCTDQRSWELRAASTRIPDPVFLEKAFRENEITGDILLIEIDDKSLREDLQITKLGWRSFIRYGIEQLRERSTKYKVWLNKERASALVAERYSNSLPSASSHTDFNFTINSTVPIHIPASISDITNIPNIPSLQPLRLFTESETEQPNLNSSQGVENVSMSEGNKKKQQKLDENPQGANRDGPLELNHSYPLLLTPPIPFSHPEDESPSKQILLETSVHAFNEVQPTKTRKRIAPTLITTSIDQTRDRTIPTEADTVRIFLHSQLDQGYLGNSRMSVDDVFYGKVAAGERIPHGEMALEFQGRSSISLGRRLYVHSLMKHFLRVSPEIFKRNEKTLIATKPYRLRLAQNPSFTLYRSGSDTIEITRQALSEWPEIDPEAYPVKSSNAGKSTFDFDSNAEDLLANAYEEPGALSKYNMLRDDDEELPLYGESGSDNGFDTETLEAMDEEAKERAAYIEKEKQKNKFLTSQEVEAAVDAGIADLVSQWQETKLPKRRQKAFRLWTKSRRTGSKHADILKAQQDLKHLVDRRIPKLRENIILGQWPNEHQVRYQTRIMEATIFDREDLIYTIALLQKKSPPPKLVADIPVKPKRTIFSSNYSDSGESIHSESSAIESMHDDGDFIVEELNLADDEEDVTMSDDSLPEAPMTPFRGKAQSRSGTSVQHAYISEEDHNMASVSDEEELRSPESIEHPPSGKVKSEPKVPLSACTPQKNHVEIDLVTPESNRVSKLKLNCKSSSSVNPIVLSSESDPENHSERPVLDLNNLPSLATPAAVSRFEYATWEDSQDRDRLIITFVDKLPNHMQKSLFELIATMDNEAKLRTRVEEVIVPGNETKGLDKESVKVLMTLIRLFWIFIDCKFHPAHYGWLLVAADSIFSDNFSSLSQFYHLCKSLQNYFNPKIRLKFPVSEFSSAIATVSGDDDEEDGEPQGSVKRKRKSVSTTDSEFSEREDDSPSKKKRKFFEDANARNLREQDRARVTAQEERKKQLRARLRESDDVGDVALDRHIINEGKFDDQGYIYVDEEIGKRIKPHQLEGVRFIWNQITADGEATQGCLLAHTMGLGKTMQTITILVALAQAASSIDESISSQVPESLRVSKTIILCPPGLIANWVDEILTWSPDDILGDLRPVDSASDLESRFCTIDDWFEEGGVLLIGYDMFRRFIAPPKSKPGDPMPPSLIKKFERARTKLLEGPNIVVADEAHKMKNYTSALNMAATQFRTKTRIALTGSPLANNVEEYHTMVEWVAPNYLGPKIEFRKKYKEPIEQGLFADSTRGEKFKSQKMLEILKADLSLKVHRADTSVLRDDLPPKKEFTINVSLTELQKQAYITYVRSMSSQKPSRTKSGELKQTTVWSYINILTLLCNHPYCFKAKLDARSNELQGNSQPKIHTTTASRTRKGKPMEPQDVTDLENDPEAWKLGVSEDLISAEAKVFGSVLGKISNPELSNKVRILCQILDASRAVGDKVLVFSQTLVTLDFLEIMCRDQGRKYARLDGKTAMNKRQALVKDFNSNDLELYLISTTAGGLGLNLYGANRVVIFDFKYNPINEEQAIGRAYRIGQKKHVFVYRLMAAGTFEGSIQNKAVFKTQLASRVVDKKNPLSWAQKGLGEILFEPREIPQEDLSEFEGIDSVVLDTILSLDENKGAILKIIQSDDFEKDDDYKMTLEEKNEVQQEVAEEQLKRSDPKAYELLMRKKQRVAISAVNQQVQQRQPQMSSTVKSETVIGNKLKKTPENRYDNSDVEEISAGRFAQRQFSRLLKDIIKSTDPFKNEDRIRQRTAEIEMNIQKCYPERVEWTDGFRRMIYQRACDFIHETPVVAQQLFSSELGAGEFLLQISSWWEKRPEPRQANGQQVQNSVRLDTPQELRASVSLGQNGNGQAGDNEDENGSVIPLQSGSFVSPRGLSMVEERTEAPYGVVEPATSHAATSSIQQKPLASSTSFEQSSTLNSEGGMKPAKSNDISDSPSISETVPKEQKYLSQDSTGEIPNHRPTSSLAEVILHPVIPSTLITNKLGEDDISRFAENQSIGPVPLNNSVVATVNSNSNVKVDKSDKPDDSLSTTSSSNQHVPSHESTAAISGDFYGNLEEEEETLGNHAF</sequence>
<proteinExistence type="inferred from homology"/>
<dbReference type="PANTHER" id="PTHR45797">
    <property type="entry name" value="RAD54-LIKE"/>
    <property type="match status" value="1"/>
</dbReference>
<dbReference type="InterPro" id="IPR001650">
    <property type="entry name" value="Helicase_C-like"/>
</dbReference>
<dbReference type="GO" id="GO:0004386">
    <property type="term" value="F:helicase activity"/>
    <property type="evidence" value="ECO:0007669"/>
    <property type="project" value="UniProtKB-KW"/>
</dbReference>
<evidence type="ECO:0000313" key="14">
    <source>
        <dbReference type="Proteomes" id="UP000008177"/>
    </source>
</evidence>
<feature type="compositionally biased region" description="Polar residues" evidence="10">
    <location>
        <begin position="2083"/>
        <end position="2093"/>
    </location>
</feature>
<evidence type="ECO:0000256" key="3">
    <source>
        <dbReference type="ARBA" id="ARBA00022741"/>
    </source>
</evidence>
<dbReference type="Gene3D" id="1.10.150.50">
    <property type="entry name" value="Transcription Factor, Ets-1"/>
    <property type="match status" value="1"/>
</dbReference>
<feature type="region of interest" description="Disordered" evidence="10">
    <location>
        <begin position="2062"/>
        <end position="2097"/>
    </location>
</feature>
<dbReference type="SMART" id="SM00490">
    <property type="entry name" value="HELICc"/>
    <property type="match status" value="1"/>
</dbReference>
<dbReference type="Gene3D" id="3.40.50.10810">
    <property type="entry name" value="Tandem AAA-ATPase domain"/>
    <property type="match status" value="1"/>
</dbReference>
<dbReference type="PANTHER" id="PTHR45797:SF1">
    <property type="entry name" value="HELICASE ARIP4"/>
    <property type="match status" value="1"/>
</dbReference>
<feature type="compositionally biased region" description="Polar residues" evidence="10">
    <location>
        <begin position="1941"/>
        <end position="1966"/>
    </location>
</feature>
<feature type="region of interest" description="Disordered" evidence="10">
    <location>
        <begin position="1398"/>
        <end position="1427"/>
    </location>
</feature>
<dbReference type="eggNOG" id="KOG1015">
    <property type="taxonomic scope" value="Eukaryota"/>
</dbReference>
<feature type="region of interest" description="Disordered" evidence="10">
    <location>
        <begin position="648"/>
        <end position="726"/>
    </location>
</feature>
<dbReference type="InterPro" id="IPR027417">
    <property type="entry name" value="P-loop_NTPase"/>
</dbReference>
<dbReference type="HOGENOM" id="CLU_001161_1_0_1"/>
<feature type="compositionally biased region" description="Polar residues" evidence="10">
    <location>
        <begin position="162"/>
        <end position="179"/>
    </location>
</feature>
<keyword evidence="6" id="KW-0067">ATP-binding</keyword>
<evidence type="ECO:0000256" key="7">
    <source>
        <dbReference type="ARBA" id="ARBA00023125"/>
    </source>
</evidence>
<feature type="domain" description="Helicase C-terminal" evidence="12">
    <location>
        <begin position="1472"/>
        <end position="1619"/>
    </location>
</feature>
<feature type="compositionally biased region" description="Polar residues" evidence="10">
    <location>
        <begin position="1994"/>
        <end position="2007"/>
    </location>
</feature>
<dbReference type="GO" id="GO:0016887">
    <property type="term" value="F:ATP hydrolysis activity"/>
    <property type="evidence" value="ECO:0007669"/>
    <property type="project" value="InterPro"/>
</dbReference>
<evidence type="ECO:0000256" key="2">
    <source>
        <dbReference type="ARBA" id="ARBA00007025"/>
    </source>
</evidence>
<dbReference type="SUPFAM" id="SSF52540">
    <property type="entry name" value="P-loop containing nucleoside triphosphate hydrolases"/>
    <property type="match status" value="2"/>
</dbReference>
<comment type="similarity">
    <text evidence="2">Belongs to the SNF2/RAD54 helicase family.</text>
</comment>
<evidence type="ECO:0000256" key="1">
    <source>
        <dbReference type="ARBA" id="ARBA00004123"/>
    </source>
</evidence>
<dbReference type="InterPro" id="IPR044574">
    <property type="entry name" value="ARIP4-like"/>
</dbReference>
<feature type="domain" description="Helicase ATP-binding" evidence="11">
    <location>
        <begin position="1062"/>
        <end position="1266"/>
    </location>
</feature>
<dbReference type="InterPro" id="IPR014001">
    <property type="entry name" value="Helicase_ATP-bd"/>
</dbReference>
<dbReference type="PROSITE" id="PS51192">
    <property type="entry name" value="HELICASE_ATP_BIND_1"/>
    <property type="match status" value="1"/>
</dbReference>
<dbReference type="Proteomes" id="UP000008177">
    <property type="component" value="Unplaced contigs"/>
</dbReference>
<name>G2XQ19_BOTF4</name>
<dbReference type="Pfam" id="PF00176">
    <property type="entry name" value="SNF2-rel_dom"/>
    <property type="match status" value="1"/>
</dbReference>
<feature type="region of interest" description="Disordered" evidence="10">
    <location>
        <begin position="159"/>
        <end position="205"/>
    </location>
</feature>
<evidence type="ECO:0000256" key="9">
    <source>
        <dbReference type="SAM" id="Coils"/>
    </source>
</evidence>
<evidence type="ECO:0000259" key="11">
    <source>
        <dbReference type="PROSITE" id="PS51192"/>
    </source>
</evidence>
<dbReference type="InterPro" id="IPR049730">
    <property type="entry name" value="SNF2/RAD54-like_C"/>
</dbReference>
<keyword evidence="5" id="KW-0347">Helicase</keyword>
<evidence type="ECO:0000256" key="8">
    <source>
        <dbReference type="ARBA" id="ARBA00023242"/>
    </source>
</evidence>
<evidence type="ECO:0000256" key="4">
    <source>
        <dbReference type="ARBA" id="ARBA00022801"/>
    </source>
</evidence>
<keyword evidence="7" id="KW-0238">DNA-binding</keyword>
<keyword evidence="3" id="KW-0547">Nucleotide-binding</keyword>
<dbReference type="GO" id="GO:0003677">
    <property type="term" value="F:DNA binding"/>
    <property type="evidence" value="ECO:0007669"/>
    <property type="project" value="UniProtKB-KW"/>
</dbReference>
<feature type="region of interest" description="Disordered" evidence="10">
    <location>
        <begin position="1940"/>
        <end position="2007"/>
    </location>
</feature>
<dbReference type="Pfam" id="PF00271">
    <property type="entry name" value="Helicase_C"/>
    <property type="match status" value="1"/>
</dbReference>
<evidence type="ECO:0000256" key="6">
    <source>
        <dbReference type="ARBA" id="ARBA00022840"/>
    </source>
</evidence>
<dbReference type="InterPro" id="IPR013761">
    <property type="entry name" value="SAM/pointed_sf"/>
</dbReference>
<evidence type="ECO:0000313" key="13">
    <source>
        <dbReference type="EMBL" id="CCD42907.1"/>
    </source>
</evidence>
<evidence type="ECO:0000256" key="10">
    <source>
        <dbReference type="SAM" id="MobiDB-lite"/>
    </source>
</evidence>
<feature type="region of interest" description="Disordered" evidence="10">
    <location>
        <begin position="758"/>
        <end position="777"/>
    </location>
</feature>
<accession>G2XQ19</accession>
<comment type="subcellular location">
    <subcellularLocation>
        <location evidence="1">Nucleus</location>
    </subcellularLocation>
</comment>
<dbReference type="Gene3D" id="3.40.50.300">
    <property type="entry name" value="P-loop containing nucleotide triphosphate hydrolases"/>
    <property type="match status" value="1"/>
</dbReference>
<dbReference type="GO" id="GO:0005634">
    <property type="term" value="C:nucleus"/>
    <property type="evidence" value="ECO:0007669"/>
    <property type="project" value="UniProtKB-SubCell"/>
</dbReference>
<keyword evidence="9" id="KW-0175">Coiled coil</keyword>
<keyword evidence="8" id="KW-0539">Nucleus</keyword>
<organism evidence="13 14">
    <name type="scientific">Botryotinia fuckeliana (strain T4)</name>
    <name type="common">Noble rot fungus</name>
    <name type="synonym">Botrytis cinerea</name>
    <dbReference type="NCBI Taxonomy" id="999810"/>
    <lineage>
        <taxon>Eukaryota</taxon>
        <taxon>Fungi</taxon>
        <taxon>Dikarya</taxon>
        <taxon>Ascomycota</taxon>
        <taxon>Pezizomycotina</taxon>
        <taxon>Leotiomycetes</taxon>
        <taxon>Helotiales</taxon>
        <taxon>Sclerotiniaceae</taxon>
        <taxon>Botrytis</taxon>
    </lineage>
</organism>
<dbReference type="InParanoid" id="G2XQ19"/>
<feature type="compositionally biased region" description="Polar residues" evidence="10">
    <location>
        <begin position="1976"/>
        <end position="1986"/>
    </location>
</feature>
<dbReference type="STRING" id="999810.G2XQ19"/>
<feature type="region of interest" description="Disordered" evidence="10">
    <location>
        <begin position="933"/>
        <end position="976"/>
    </location>
</feature>
<dbReference type="InterPro" id="IPR056026">
    <property type="entry name" value="DUF7607"/>
</dbReference>
<dbReference type="SMART" id="SM00487">
    <property type="entry name" value="DEXDc"/>
    <property type="match status" value="1"/>
</dbReference>
<dbReference type="InterPro" id="IPR000330">
    <property type="entry name" value="SNF2_N"/>
</dbReference>
<protein>
    <submittedName>
        <fullName evidence="13">Uncharacterized protein</fullName>
    </submittedName>
</protein>
<reference evidence="14" key="1">
    <citation type="journal article" date="2011" name="PLoS Genet.">
        <title>Genomic analysis of the necrotrophic fungal pathogens Sclerotinia sclerotiorum and Botrytis cinerea.</title>
        <authorList>
            <person name="Amselem J."/>
            <person name="Cuomo C.A."/>
            <person name="van Kan J.A."/>
            <person name="Viaud M."/>
            <person name="Benito E.P."/>
            <person name="Couloux A."/>
            <person name="Coutinho P.M."/>
            <person name="de Vries R.P."/>
            <person name="Dyer P.S."/>
            <person name="Fillinger S."/>
            <person name="Fournier E."/>
            <person name="Gout L."/>
            <person name="Hahn M."/>
            <person name="Kohn L."/>
            <person name="Lapalu N."/>
            <person name="Plummer K.M."/>
            <person name="Pradier J.M."/>
            <person name="Quevillon E."/>
            <person name="Sharon A."/>
            <person name="Simon A."/>
            <person name="ten Have A."/>
            <person name="Tudzynski B."/>
            <person name="Tudzynski P."/>
            <person name="Wincker P."/>
            <person name="Andrew M."/>
            <person name="Anthouard V."/>
            <person name="Beever R.E."/>
            <person name="Beffa R."/>
            <person name="Benoit I."/>
            <person name="Bouzid O."/>
            <person name="Brault B."/>
            <person name="Chen Z."/>
            <person name="Choquer M."/>
            <person name="Collemare J."/>
            <person name="Cotton P."/>
            <person name="Danchin E.G."/>
            <person name="Da Silva C."/>
            <person name="Gautier A."/>
            <person name="Giraud C."/>
            <person name="Giraud T."/>
            <person name="Gonzalez C."/>
            <person name="Grossetete S."/>
            <person name="Guldener U."/>
            <person name="Henrissat B."/>
            <person name="Howlett B.J."/>
            <person name="Kodira C."/>
            <person name="Kretschmer M."/>
            <person name="Lappartient A."/>
            <person name="Leroch M."/>
            <person name="Levis C."/>
            <person name="Mauceli E."/>
            <person name="Neuveglise C."/>
            <person name="Oeser B."/>
            <person name="Pearson M."/>
            <person name="Poulain J."/>
            <person name="Poussereau N."/>
            <person name="Quesneville H."/>
            <person name="Rascle C."/>
            <person name="Schumacher J."/>
            <person name="Segurens B."/>
            <person name="Sexton A."/>
            <person name="Silva E."/>
            <person name="Sirven C."/>
            <person name="Soanes D.M."/>
            <person name="Talbot N.J."/>
            <person name="Templeton M."/>
            <person name="Yandava C."/>
            <person name="Yarden O."/>
            <person name="Zeng Q."/>
            <person name="Rollins J.A."/>
            <person name="Lebrun M.H."/>
            <person name="Dickman M."/>
        </authorList>
    </citation>
    <scope>NUCLEOTIDE SEQUENCE [LARGE SCALE GENOMIC DNA]</scope>
    <source>
        <strain evidence="14">T4</strain>
    </source>
</reference>
<dbReference type="SUPFAM" id="SSF47769">
    <property type="entry name" value="SAM/Pointed domain"/>
    <property type="match status" value="1"/>
</dbReference>
<dbReference type="Pfam" id="PF24580">
    <property type="entry name" value="DUF7607"/>
    <property type="match status" value="1"/>
</dbReference>
<dbReference type="CDD" id="cd18793">
    <property type="entry name" value="SF2_C_SNF"/>
    <property type="match status" value="1"/>
</dbReference>
<dbReference type="InterPro" id="IPR038718">
    <property type="entry name" value="SNF2-like_sf"/>
</dbReference>
<feature type="region of interest" description="Disordered" evidence="10">
    <location>
        <begin position="1888"/>
        <end position="1915"/>
    </location>
</feature>
<dbReference type="EMBL" id="FQ790250">
    <property type="protein sequence ID" value="CCD42907.1"/>
    <property type="molecule type" value="Genomic_DNA"/>
</dbReference>
<feature type="compositionally biased region" description="Basic and acidic residues" evidence="10">
    <location>
        <begin position="2064"/>
        <end position="2073"/>
    </location>
</feature>
<dbReference type="GO" id="GO:0005524">
    <property type="term" value="F:ATP binding"/>
    <property type="evidence" value="ECO:0007669"/>
    <property type="project" value="UniProtKB-KW"/>
</dbReference>
<dbReference type="OrthoDB" id="2020972at2759"/>
<dbReference type="CDD" id="cd18007">
    <property type="entry name" value="DEXHc_ATRX-like"/>
    <property type="match status" value="1"/>
</dbReference>